<reference evidence="2 3" key="1">
    <citation type="journal article" date="2012" name="Stand. Genomic Sci.">
        <title>Genome sequence of the orange-pigmented seawater bacterium Owenweeksia hongkongensis type strain (UST20020801(T)).</title>
        <authorList>
            <person name="Riedel T."/>
            <person name="Held B."/>
            <person name="Nolan M."/>
            <person name="Lucas S."/>
            <person name="Lapidus A."/>
            <person name="Tice H."/>
            <person name="Del Rio T.G."/>
            <person name="Cheng J.F."/>
            <person name="Han C."/>
            <person name="Tapia R."/>
            <person name="Goodwin L.A."/>
            <person name="Pitluck S."/>
            <person name="Liolios K."/>
            <person name="Mavromatis K."/>
            <person name="Pagani I."/>
            <person name="Ivanova N."/>
            <person name="Mikhailova N."/>
            <person name="Pati A."/>
            <person name="Chen A."/>
            <person name="Palaniappan K."/>
            <person name="Rohde M."/>
            <person name="Tindall B.J."/>
            <person name="Detter J.C."/>
            <person name="Goker M."/>
            <person name="Woyke T."/>
            <person name="Bristow J."/>
            <person name="Eisen J.A."/>
            <person name="Markowitz V."/>
            <person name="Hugenholtz P."/>
            <person name="Klenk H.P."/>
            <person name="Kyrpides N.C."/>
        </authorList>
    </citation>
    <scope>NUCLEOTIDE SEQUENCE</scope>
    <source>
        <strain evidence="3">DSM 17368 / JCM 12287 / NRRL B-23963</strain>
    </source>
</reference>
<name>G8R618_OWEHD</name>
<evidence type="ECO:0000259" key="1">
    <source>
        <dbReference type="SMART" id="SM00849"/>
    </source>
</evidence>
<dbReference type="SUPFAM" id="SSF56281">
    <property type="entry name" value="Metallo-hydrolase/oxidoreductase"/>
    <property type="match status" value="1"/>
</dbReference>
<dbReference type="eggNOG" id="COG1235">
    <property type="taxonomic scope" value="Bacteria"/>
</dbReference>
<dbReference type="InterPro" id="IPR001279">
    <property type="entry name" value="Metallo-B-lactamas"/>
</dbReference>
<organism evidence="2 3">
    <name type="scientific">Owenweeksia hongkongensis (strain DSM 17368 / CIP 108786 / JCM 12287 / NRRL B-23963 / UST20020801)</name>
    <dbReference type="NCBI Taxonomy" id="926562"/>
    <lineage>
        <taxon>Bacteria</taxon>
        <taxon>Pseudomonadati</taxon>
        <taxon>Bacteroidota</taxon>
        <taxon>Flavobacteriia</taxon>
        <taxon>Flavobacteriales</taxon>
        <taxon>Owenweeksiaceae</taxon>
        <taxon>Owenweeksia</taxon>
    </lineage>
</organism>
<dbReference type="PATRIC" id="fig|926562.3.peg.1217"/>
<dbReference type="KEGG" id="oho:Oweho_1203"/>
<dbReference type="GO" id="GO:0016787">
    <property type="term" value="F:hydrolase activity"/>
    <property type="evidence" value="ECO:0007669"/>
    <property type="project" value="UniProtKB-KW"/>
</dbReference>
<sequence>MKFTFLGSGTSQGIPIIGCTCKVCTSDDKKDKRLRSSLLVQSKNTTVNIDAGPDFRYQMLRAGVMKMDAIIITHEHMDHTAGLDEVRAFNFIQNKPMEIYATERVQKRLREQYSYIFQNGDYPGVPQVVLKTIDMKTPFTIGDIKFIPIKVMHGQLPVLGFRMGDFTYVTDANYIGETEKNLIKGSKHFVVNALRKKNHHSHFTLDEAIELTKELDVENAYFTHISHQLGLHAEVSKDLPKGMQLAWDELSIE</sequence>
<protein>
    <submittedName>
        <fullName evidence="2">Metal-dependent hydrolase, beta-lactamase superfamily I</fullName>
    </submittedName>
</protein>
<gene>
    <name evidence="2" type="ordered locus">Oweho_1203</name>
</gene>
<dbReference type="AlphaFoldDB" id="G8R618"/>
<keyword evidence="3" id="KW-1185">Reference proteome</keyword>
<dbReference type="PANTHER" id="PTHR42663:SF6">
    <property type="entry name" value="HYDROLASE C777.06C-RELATED"/>
    <property type="match status" value="1"/>
</dbReference>
<evidence type="ECO:0000313" key="3">
    <source>
        <dbReference type="Proteomes" id="UP000005631"/>
    </source>
</evidence>
<accession>G8R618</accession>
<dbReference type="CDD" id="cd16279">
    <property type="entry name" value="metallo-hydrolase-like_MBL-fold"/>
    <property type="match status" value="1"/>
</dbReference>
<dbReference type="Pfam" id="PF12706">
    <property type="entry name" value="Lactamase_B_2"/>
    <property type="match status" value="1"/>
</dbReference>
<dbReference type="RefSeq" id="WP_014201568.1">
    <property type="nucleotide sequence ID" value="NC_016599.1"/>
</dbReference>
<evidence type="ECO:0000313" key="2">
    <source>
        <dbReference type="EMBL" id="AEV32208.1"/>
    </source>
</evidence>
<dbReference type="Proteomes" id="UP000005631">
    <property type="component" value="Chromosome"/>
</dbReference>
<dbReference type="HOGENOM" id="CLU_044538_2_1_10"/>
<dbReference type="SMART" id="SM00849">
    <property type="entry name" value="Lactamase_B"/>
    <property type="match status" value="1"/>
</dbReference>
<proteinExistence type="predicted"/>
<dbReference type="OrthoDB" id="9781189at2"/>
<dbReference type="Gene3D" id="3.60.15.10">
    <property type="entry name" value="Ribonuclease Z/Hydroxyacylglutathione hydrolase-like"/>
    <property type="match status" value="1"/>
</dbReference>
<dbReference type="PANTHER" id="PTHR42663">
    <property type="entry name" value="HYDROLASE C777.06C-RELATED-RELATED"/>
    <property type="match status" value="1"/>
</dbReference>
<dbReference type="EMBL" id="CP003156">
    <property type="protein sequence ID" value="AEV32208.1"/>
    <property type="molecule type" value="Genomic_DNA"/>
</dbReference>
<dbReference type="STRING" id="926562.Oweho_1203"/>
<keyword evidence="2" id="KW-0378">Hydrolase</keyword>
<dbReference type="InterPro" id="IPR036866">
    <property type="entry name" value="RibonucZ/Hydroxyglut_hydro"/>
</dbReference>
<feature type="domain" description="Metallo-beta-lactamase" evidence="1">
    <location>
        <begin position="34"/>
        <end position="224"/>
    </location>
</feature>